<dbReference type="Proteomes" id="UP000749559">
    <property type="component" value="Unassembled WGS sequence"/>
</dbReference>
<evidence type="ECO:0000256" key="2">
    <source>
        <dbReference type="RuleBase" id="RU000685"/>
    </source>
</evidence>
<dbReference type="InterPro" id="IPR016451">
    <property type="entry name" value="Intermed_filament_ifa/ifb"/>
</dbReference>
<dbReference type="AlphaFoldDB" id="A0A8J1UHI7"/>
<comment type="similarity">
    <text evidence="1 2">Belongs to the intermediate filament family.</text>
</comment>
<evidence type="ECO:0000313" key="4">
    <source>
        <dbReference type="Proteomes" id="UP000749559"/>
    </source>
</evidence>
<comment type="caution">
    <text evidence="3">The sequence shown here is derived from an EMBL/GenBank/DDBJ whole genome shotgun (WGS) entry which is preliminary data.</text>
</comment>
<dbReference type="SUPFAM" id="SSF64593">
    <property type="entry name" value="Intermediate filament protein, coiled coil region"/>
    <property type="match status" value="2"/>
</dbReference>
<evidence type="ECO:0000313" key="3">
    <source>
        <dbReference type="EMBL" id="CAH1785443.1"/>
    </source>
</evidence>
<dbReference type="GO" id="GO:0005882">
    <property type="term" value="C:intermediate filament"/>
    <property type="evidence" value="ECO:0007669"/>
    <property type="project" value="UniProtKB-UniRule"/>
</dbReference>
<dbReference type="PROSITE" id="PS00226">
    <property type="entry name" value="IF_ROD_1"/>
    <property type="match status" value="1"/>
</dbReference>
<evidence type="ECO:0000256" key="1">
    <source>
        <dbReference type="PIRNR" id="PIRNR005546"/>
    </source>
</evidence>
<organism evidence="3 4">
    <name type="scientific">Owenia fusiformis</name>
    <name type="common">Polychaete worm</name>
    <dbReference type="NCBI Taxonomy" id="6347"/>
    <lineage>
        <taxon>Eukaryota</taxon>
        <taxon>Metazoa</taxon>
        <taxon>Spiralia</taxon>
        <taxon>Lophotrochozoa</taxon>
        <taxon>Annelida</taxon>
        <taxon>Polychaeta</taxon>
        <taxon>Sedentaria</taxon>
        <taxon>Canalipalpata</taxon>
        <taxon>Sabellida</taxon>
        <taxon>Oweniida</taxon>
        <taxon>Oweniidae</taxon>
        <taxon>Owenia</taxon>
    </lineage>
</organism>
<dbReference type="SUPFAM" id="SSF74853">
    <property type="entry name" value="Lamin A/C globular tail domain"/>
    <property type="match status" value="1"/>
</dbReference>
<sequence>MTEVTRTKRTLVSEGPVETTTTRKTTTYSSSGGYEGDDLSSLYKSSMSPRTTVITRSAYGSAPRGGSGYNMERSVSYGYNYGAAPAGAYSSVVGVGVNQVKGNRAQEKKDMQDLNERLAGYIEKVRFLEAQNRKLASELEQLKTKWGKATADIKAMYQKELDEARKLLDNSEKEKAALQIKVSTLEQSIEELRQKYAEALQLHESDKETIDRQNQQLSDYEAELGLLRRRVGSLEDDKARDKKEIKRLTDALNKARIDLDNETLNHIDAENRRQTLEEELEFLKAIHEQECKELACLAYRDPTQENREFWKNEMAQCLREIQEAYDEKVNSIRGEMETFYNLKVSEFKTGSAKQGMEAQHSKEESKRLRSTTQELRARVADLEIRNAQLEKELELLRREYEEKQREWEIEGNELKSELVKLRAEMEGMLKELQDIMDIKLSLELEIAAYRKLLEGEENRGGLKTLVESFMVSGGGGGGGGGYSSSSGYSQSIGYGEGDDDDDMKVSQVVKGEMSAKTTYQRSAKGPVSISECSPDGKYVALENTGKKDEPLDGWFIKRYLEDTKKEIKFTFPKGAVISSRPGQKAIKVWARGSRPAGSDDFEMQDNNTFGVGANIKTTLHNVNGEEKATHQQRTLYTS</sequence>
<dbReference type="Pfam" id="PF00932">
    <property type="entry name" value="LTD"/>
    <property type="match status" value="1"/>
</dbReference>
<dbReference type="InterPro" id="IPR039008">
    <property type="entry name" value="IF_rod_dom"/>
</dbReference>
<dbReference type="GO" id="GO:0007097">
    <property type="term" value="P:nuclear migration"/>
    <property type="evidence" value="ECO:0007669"/>
    <property type="project" value="TreeGrafter"/>
</dbReference>
<dbReference type="PIRSF" id="PIRSF005546">
    <property type="entry name" value="Intermed_filamnt_Ifb-2"/>
    <property type="match status" value="1"/>
</dbReference>
<dbReference type="OrthoDB" id="2441647at2759"/>
<dbReference type="GO" id="GO:0051664">
    <property type="term" value="P:nuclear pore localization"/>
    <property type="evidence" value="ECO:0007669"/>
    <property type="project" value="TreeGrafter"/>
</dbReference>
<dbReference type="InterPro" id="IPR001322">
    <property type="entry name" value="Lamin_tail_dom"/>
</dbReference>
<dbReference type="SMART" id="SM01391">
    <property type="entry name" value="Filament"/>
    <property type="match status" value="1"/>
</dbReference>
<accession>A0A8J1UHI7</accession>
<dbReference type="Gene3D" id="1.20.5.170">
    <property type="match status" value="1"/>
</dbReference>
<keyword evidence="1" id="KW-0175">Coiled coil</keyword>
<gene>
    <name evidence="3" type="ORF">OFUS_LOCUS11495</name>
</gene>
<keyword evidence="1 2" id="KW-0403">Intermediate filament</keyword>
<dbReference type="GO" id="GO:0005200">
    <property type="term" value="F:structural constituent of cytoskeleton"/>
    <property type="evidence" value="ECO:0007669"/>
    <property type="project" value="TreeGrafter"/>
</dbReference>
<protein>
    <submittedName>
        <fullName evidence="3">Uncharacterized protein</fullName>
    </submittedName>
</protein>
<dbReference type="PROSITE" id="PS51841">
    <property type="entry name" value="LTD"/>
    <property type="match status" value="1"/>
</dbReference>
<dbReference type="InterPro" id="IPR036415">
    <property type="entry name" value="Lamin_tail_dom_sf"/>
</dbReference>
<dbReference type="Gene3D" id="1.20.5.500">
    <property type="entry name" value="Single helix bin"/>
    <property type="match status" value="1"/>
</dbReference>
<dbReference type="EMBL" id="CAIIXF020000006">
    <property type="protein sequence ID" value="CAH1785443.1"/>
    <property type="molecule type" value="Genomic_DNA"/>
</dbReference>
<dbReference type="InterPro" id="IPR018039">
    <property type="entry name" value="IF_conserved"/>
</dbReference>
<dbReference type="Gene3D" id="2.60.40.1260">
    <property type="entry name" value="Lamin Tail domain"/>
    <property type="match status" value="1"/>
</dbReference>
<dbReference type="PANTHER" id="PTHR45721:SF12">
    <property type="entry name" value="INTERMEDIATE FILAMENT PROTEIN IFA-1"/>
    <property type="match status" value="1"/>
</dbReference>
<reference evidence="3" key="1">
    <citation type="submission" date="2022-03" db="EMBL/GenBank/DDBJ databases">
        <authorList>
            <person name="Martin C."/>
        </authorList>
    </citation>
    <scope>NUCLEOTIDE SEQUENCE</scope>
</reference>
<dbReference type="PROSITE" id="PS51842">
    <property type="entry name" value="IF_ROD_2"/>
    <property type="match status" value="1"/>
</dbReference>
<proteinExistence type="inferred from homology"/>
<dbReference type="Gene3D" id="1.20.5.1160">
    <property type="entry name" value="Vasodilator-stimulated phosphoprotein"/>
    <property type="match status" value="2"/>
</dbReference>
<dbReference type="PANTHER" id="PTHR45721">
    <property type="entry name" value="LAMIN DM0-RELATED"/>
    <property type="match status" value="1"/>
</dbReference>
<dbReference type="GO" id="GO:0031507">
    <property type="term" value="P:heterochromatin formation"/>
    <property type="evidence" value="ECO:0007669"/>
    <property type="project" value="TreeGrafter"/>
</dbReference>
<keyword evidence="4" id="KW-1185">Reference proteome</keyword>
<dbReference type="GO" id="GO:0006998">
    <property type="term" value="P:nuclear envelope organization"/>
    <property type="evidence" value="ECO:0007669"/>
    <property type="project" value="TreeGrafter"/>
</dbReference>
<dbReference type="GO" id="GO:0090435">
    <property type="term" value="P:protein localization to nuclear envelope"/>
    <property type="evidence" value="ECO:0007669"/>
    <property type="project" value="TreeGrafter"/>
</dbReference>
<name>A0A8J1UHI7_OWEFU</name>
<dbReference type="GO" id="GO:0005652">
    <property type="term" value="C:nuclear lamina"/>
    <property type="evidence" value="ECO:0007669"/>
    <property type="project" value="TreeGrafter"/>
</dbReference>
<dbReference type="Pfam" id="PF00038">
    <property type="entry name" value="Filament"/>
    <property type="match status" value="1"/>
</dbReference>